<proteinExistence type="predicted"/>
<evidence type="ECO:0000256" key="1">
    <source>
        <dbReference type="SAM" id="MobiDB-lite"/>
    </source>
</evidence>
<evidence type="ECO:0000313" key="3">
    <source>
        <dbReference type="Proteomes" id="UP000256805"/>
    </source>
</evidence>
<reference evidence="2 3" key="1">
    <citation type="submission" date="2018-01" db="EMBL/GenBank/DDBJ databases">
        <authorList>
            <person name="Gaut B.S."/>
            <person name="Morton B.R."/>
            <person name="Clegg M.T."/>
            <person name="Duvall M.R."/>
        </authorList>
    </citation>
    <scope>NUCLEOTIDE SEQUENCE [LARGE SCALE GENOMIC DNA]</scope>
    <source>
        <strain evidence="2">Cupriavidus taiwanensis cmp 52</strain>
    </source>
</reference>
<protein>
    <submittedName>
        <fullName evidence="2">Uncharacterized protein</fullName>
    </submittedName>
</protein>
<organism evidence="2 3">
    <name type="scientific">Cupriavidus taiwanensis</name>
    <dbReference type="NCBI Taxonomy" id="164546"/>
    <lineage>
        <taxon>Bacteria</taxon>
        <taxon>Pseudomonadati</taxon>
        <taxon>Pseudomonadota</taxon>
        <taxon>Betaproteobacteria</taxon>
        <taxon>Burkholderiales</taxon>
        <taxon>Burkholderiaceae</taxon>
        <taxon>Cupriavidus</taxon>
    </lineage>
</organism>
<name>A0A375JC85_9BURK</name>
<evidence type="ECO:0000313" key="2">
    <source>
        <dbReference type="EMBL" id="SPS02795.1"/>
    </source>
</evidence>
<gene>
    <name evidence="2" type="ORF">CBM2634_U310003</name>
</gene>
<sequence length="72" mass="7941">MQRMHHICAAHTTKVVSMSSTKVVTTRPGKLSRHIDFTAIRRGACLYDGSRGTEREEADQRPAKSGRACARG</sequence>
<dbReference type="EMBL" id="OVTA01000096">
    <property type="protein sequence ID" value="SPS02795.1"/>
    <property type="molecule type" value="Genomic_DNA"/>
</dbReference>
<accession>A0A375JC85</accession>
<dbReference type="AlphaFoldDB" id="A0A375JC85"/>
<feature type="region of interest" description="Disordered" evidence="1">
    <location>
        <begin position="48"/>
        <end position="72"/>
    </location>
</feature>
<dbReference type="Proteomes" id="UP000256805">
    <property type="component" value="Unassembled WGS sequence"/>
</dbReference>
<feature type="compositionally biased region" description="Basic and acidic residues" evidence="1">
    <location>
        <begin position="51"/>
        <end position="62"/>
    </location>
</feature>